<organism evidence="1 2">
    <name type="scientific">Phyllobacterium ifriqiyense</name>
    <dbReference type="NCBI Taxonomy" id="314238"/>
    <lineage>
        <taxon>Bacteria</taxon>
        <taxon>Pseudomonadati</taxon>
        <taxon>Pseudomonadota</taxon>
        <taxon>Alphaproteobacteria</taxon>
        <taxon>Hyphomicrobiales</taxon>
        <taxon>Phyllobacteriaceae</taxon>
        <taxon>Phyllobacterium</taxon>
    </lineage>
</organism>
<evidence type="ECO:0000313" key="1">
    <source>
        <dbReference type="EMBL" id="MDQ0998065.1"/>
    </source>
</evidence>
<evidence type="ECO:0000313" key="2">
    <source>
        <dbReference type="Proteomes" id="UP001237780"/>
    </source>
</evidence>
<keyword evidence="2" id="KW-1185">Reference proteome</keyword>
<accession>A0ABU0SDS0</accession>
<gene>
    <name evidence="1" type="ORF">QFZ34_003247</name>
</gene>
<dbReference type="Proteomes" id="UP001237780">
    <property type="component" value="Unassembled WGS sequence"/>
</dbReference>
<proteinExistence type="predicted"/>
<name>A0ABU0SDS0_9HYPH</name>
<protein>
    <submittedName>
        <fullName evidence="1">Uncharacterized protein</fullName>
    </submittedName>
</protein>
<reference evidence="1 2" key="1">
    <citation type="submission" date="2023-07" db="EMBL/GenBank/DDBJ databases">
        <title>Comparative genomics of wheat-associated soil bacteria to identify genetic determinants of phenazine resistance.</title>
        <authorList>
            <person name="Mouncey N."/>
        </authorList>
    </citation>
    <scope>NUCLEOTIDE SEQUENCE [LARGE SCALE GENOMIC DNA]</scope>
    <source>
        <strain evidence="1 2">W4I11</strain>
    </source>
</reference>
<sequence>MMGTVPKWYAPYQGREISGISIYIRGGLSV</sequence>
<comment type="caution">
    <text evidence="1">The sequence shown here is derived from an EMBL/GenBank/DDBJ whole genome shotgun (WGS) entry which is preliminary data.</text>
</comment>
<dbReference type="EMBL" id="JAUSZT010000003">
    <property type="protein sequence ID" value="MDQ0998065.1"/>
    <property type="molecule type" value="Genomic_DNA"/>
</dbReference>